<dbReference type="EMBL" id="UINC01055393">
    <property type="protein sequence ID" value="SVB74211.1"/>
    <property type="molecule type" value="Genomic_DNA"/>
</dbReference>
<name>A0A382GJ56_9ZZZZ</name>
<protein>
    <submittedName>
        <fullName evidence="1">Uncharacterized protein</fullName>
    </submittedName>
</protein>
<accession>A0A382GJ56</accession>
<gene>
    <name evidence="1" type="ORF">METZ01_LOCUS227065</name>
</gene>
<organism evidence="1">
    <name type="scientific">marine metagenome</name>
    <dbReference type="NCBI Taxonomy" id="408172"/>
    <lineage>
        <taxon>unclassified sequences</taxon>
        <taxon>metagenomes</taxon>
        <taxon>ecological metagenomes</taxon>
    </lineage>
</organism>
<evidence type="ECO:0000313" key="1">
    <source>
        <dbReference type="EMBL" id="SVB74211.1"/>
    </source>
</evidence>
<dbReference type="AlphaFoldDB" id="A0A382GJ56"/>
<proteinExistence type="predicted"/>
<sequence length="96" mass="11449">MSDYRGGYKNIPARFVQRGFHRTKYENILRADDLKERQAGIDRGEPNAINPRYAGRDTNLGGKDFVYFYPEPMDMGRVKVTHVNNDWVFEWEDRRY</sequence>
<reference evidence="1" key="1">
    <citation type="submission" date="2018-05" db="EMBL/GenBank/DDBJ databases">
        <authorList>
            <person name="Lanie J.A."/>
            <person name="Ng W.-L."/>
            <person name="Kazmierczak K.M."/>
            <person name="Andrzejewski T.M."/>
            <person name="Davidsen T.M."/>
            <person name="Wayne K.J."/>
            <person name="Tettelin H."/>
            <person name="Glass J.I."/>
            <person name="Rusch D."/>
            <person name="Podicherti R."/>
            <person name="Tsui H.-C.T."/>
            <person name="Winkler M.E."/>
        </authorList>
    </citation>
    <scope>NUCLEOTIDE SEQUENCE</scope>
</reference>